<comment type="caution">
    <text evidence="2">The sequence shown here is derived from an EMBL/GenBank/DDBJ whole genome shotgun (WGS) entry which is preliminary data.</text>
</comment>
<evidence type="ECO:0000259" key="1">
    <source>
        <dbReference type="PROSITE" id="PS51186"/>
    </source>
</evidence>
<dbReference type="Gene3D" id="3.40.630.30">
    <property type="match status" value="1"/>
</dbReference>
<reference evidence="2 3" key="1">
    <citation type="submission" date="2023-07" db="EMBL/GenBank/DDBJ databases">
        <title>Sorghum-associated microbial communities from plants grown in Nebraska, USA.</title>
        <authorList>
            <person name="Schachtman D."/>
        </authorList>
    </citation>
    <scope>NUCLEOTIDE SEQUENCE [LARGE SCALE GENOMIC DNA]</scope>
    <source>
        <strain evidence="2 3">CC482</strain>
    </source>
</reference>
<dbReference type="EMBL" id="JAUSSU010000002">
    <property type="protein sequence ID" value="MDQ0111244.1"/>
    <property type="molecule type" value="Genomic_DNA"/>
</dbReference>
<keyword evidence="3" id="KW-1185">Reference proteome</keyword>
<dbReference type="Pfam" id="PF13673">
    <property type="entry name" value="Acetyltransf_10"/>
    <property type="match status" value="1"/>
</dbReference>
<dbReference type="SUPFAM" id="SSF55729">
    <property type="entry name" value="Acyl-CoA N-acyltransferases (Nat)"/>
    <property type="match status" value="1"/>
</dbReference>
<evidence type="ECO:0000313" key="3">
    <source>
        <dbReference type="Proteomes" id="UP001229346"/>
    </source>
</evidence>
<proteinExistence type="predicted"/>
<dbReference type="CDD" id="cd04301">
    <property type="entry name" value="NAT_SF"/>
    <property type="match status" value="1"/>
</dbReference>
<name>A0ABT9TV56_PAEHA</name>
<evidence type="ECO:0000313" key="2">
    <source>
        <dbReference type="EMBL" id="MDQ0111244.1"/>
    </source>
</evidence>
<feature type="domain" description="N-acetyltransferase" evidence="1">
    <location>
        <begin position="1"/>
        <end position="129"/>
    </location>
</feature>
<dbReference type="Proteomes" id="UP001229346">
    <property type="component" value="Unassembled WGS sequence"/>
</dbReference>
<dbReference type="InterPro" id="IPR000182">
    <property type="entry name" value="GNAT_dom"/>
</dbReference>
<sequence length="129" mass="14885">MLYNELFEPLGMPRESQEQLKVPGIEHYFVCILNHRIIGVMVLVVSNEIIELHHAAISKEYRGQGIGKKVWQEVLGFCKSEGIKGIELYSRNTAINFWQSVGFTELGEWLEVESFVKHGIRHKKMEISI</sequence>
<organism evidence="2 3">
    <name type="scientific">Paenibacillus harenae</name>
    <dbReference type="NCBI Taxonomy" id="306543"/>
    <lineage>
        <taxon>Bacteria</taxon>
        <taxon>Bacillati</taxon>
        <taxon>Bacillota</taxon>
        <taxon>Bacilli</taxon>
        <taxon>Bacillales</taxon>
        <taxon>Paenibacillaceae</taxon>
        <taxon>Paenibacillus</taxon>
    </lineage>
</organism>
<dbReference type="InterPro" id="IPR016181">
    <property type="entry name" value="Acyl_CoA_acyltransferase"/>
</dbReference>
<dbReference type="PROSITE" id="PS51186">
    <property type="entry name" value="GNAT"/>
    <property type="match status" value="1"/>
</dbReference>
<gene>
    <name evidence="2" type="ORF">J2T15_000677</name>
</gene>
<accession>A0ABT9TV56</accession>
<protein>
    <submittedName>
        <fullName evidence="2">Ribosomal protein S18 acetylase RimI-like enzyme</fullName>
    </submittedName>
</protein>